<dbReference type="Proteomes" id="UP001179280">
    <property type="component" value="Unassembled WGS sequence"/>
</dbReference>
<reference evidence="6" key="1">
    <citation type="submission" date="2021-01" db="EMBL/GenBank/DDBJ databases">
        <title>Genomic Encyclopedia of Type Strains, Phase IV (KMG-IV): sequencing the most valuable type-strain genomes for metagenomic binning, comparative biology and taxonomic classification.</title>
        <authorList>
            <person name="Goeker M."/>
        </authorList>
    </citation>
    <scope>NUCLEOTIDE SEQUENCE</scope>
    <source>
        <strain evidence="6">DSM 21943</strain>
    </source>
</reference>
<dbReference type="PANTHER" id="PTHR42953:SF8">
    <property type="entry name" value="ZINT DOMAIN-CONTAINING PROTEIN"/>
    <property type="match status" value="1"/>
</dbReference>
<dbReference type="InterPro" id="IPR006129">
    <property type="entry name" value="AdhesinB"/>
</dbReference>
<protein>
    <submittedName>
        <fullName evidence="6">Zinc transport system substrate-binding protein</fullName>
    </submittedName>
</protein>
<dbReference type="InterPro" id="IPR006128">
    <property type="entry name" value="Lipoprotein_PsaA-like"/>
</dbReference>
<dbReference type="Pfam" id="PF01297">
    <property type="entry name" value="ZnuA"/>
    <property type="match status" value="2"/>
</dbReference>
<dbReference type="Gene3D" id="3.40.50.1980">
    <property type="entry name" value="Nitrogenase molybdenum iron protein domain"/>
    <property type="match status" value="3"/>
</dbReference>
<evidence type="ECO:0000256" key="2">
    <source>
        <dbReference type="ARBA" id="ARBA00022729"/>
    </source>
</evidence>
<accession>A0ABS2SYA0</accession>
<dbReference type="EMBL" id="JAFBCV010000010">
    <property type="protein sequence ID" value="MBM7839745.1"/>
    <property type="molecule type" value="Genomic_DNA"/>
</dbReference>
<dbReference type="PROSITE" id="PS51257">
    <property type="entry name" value="PROKAR_LIPOPROTEIN"/>
    <property type="match status" value="1"/>
</dbReference>
<organism evidence="6 7">
    <name type="scientific">Shouchella xiaoxiensis</name>
    <dbReference type="NCBI Taxonomy" id="766895"/>
    <lineage>
        <taxon>Bacteria</taxon>
        <taxon>Bacillati</taxon>
        <taxon>Bacillota</taxon>
        <taxon>Bacilli</taxon>
        <taxon>Bacillales</taxon>
        <taxon>Bacillaceae</taxon>
        <taxon>Shouchella</taxon>
    </lineage>
</organism>
<feature type="chain" id="PRO_5046738195" evidence="5">
    <location>
        <begin position="25"/>
        <end position="456"/>
    </location>
</feature>
<evidence type="ECO:0000313" key="6">
    <source>
        <dbReference type="EMBL" id="MBM7839745.1"/>
    </source>
</evidence>
<keyword evidence="1 3" id="KW-0813">Transport</keyword>
<evidence type="ECO:0000256" key="4">
    <source>
        <dbReference type="SAM" id="MobiDB-lite"/>
    </source>
</evidence>
<sequence>MKKPLVFTSIAVLFLAACSNSDNSTQGDESDSDQPLSIVTSIFPLQDWASKIGGEYVEVTNLVPVGADAHTYEPTPQEMISVADADAFIYNGAGIEAFADSVVSAVENEGVTILEASDGVDLIADSHDHDHDHGHSHAEEDHDHSHDEEEHDHDHSHDEEEHTHDHGTADLETASVQIDGLNDHYHTGDSVQLTAQEDEESGHDHWHWYTLSPDEDPSDSDAWEVVPDNGTNSYTGTAEVDGQQIQARLFGDDHDVIAQSEPVTISIDDHDDHAHHGHSHGDYDPHVWLDPVLSVELAEQIKDMLVELKPEQEAYFEENFQELTAQFDELDQRFQQLAEDATIDTFIVSHAGYGYWEARYGINQIGIAGISPTNEPSQAQLVNTIEQAEQLGLEHVLFEPNITPSVAQTVQQHLGAEALTIHPLEALTEEDVEAGADYFSLMNENIDTLRTVLAAE</sequence>
<evidence type="ECO:0000256" key="1">
    <source>
        <dbReference type="ARBA" id="ARBA00022448"/>
    </source>
</evidence>
<proteinExistence type="inferred from homology"/>
<name>A0ABS2SYA0_9BACI</name>
<feature type="signal peptide" evidence="5">
    <location>
        <begin position="1"/>
        <end position="24"/>
    </location>
</feature>
<evidence type="ECO:0000313" key="7">
    <source>
        <dbReference type="Proteomes" id="UP001179280"/>
    </source>
</evidence>
<evidence type="ECO:0000256" key="3">
    <source>
        <dbReference type="RuleBase" id="RU003512"/>
    </source>
</evidence>
<keyword evidence="7" id="KW-1185">Reference proteome</keyword>
<comment type="caution">
    <text evidence="6">The sequence shown here is derived from an EMBL/GenBank/DDBJ whole genome shotgun (WGS) entry which is preliminary data.</text>
</comment>
<dbReference type="PRINTS" id="PR00690">
    <property type="entry name" value="ADHESNFAMILY"/>
</dbReference>
<feature type="region of interest" description="Disordered" evidence="4">
    <location>
        <begin position="124"/>
        <end position="166"/>
    </location>
</feature>
<evidence type="ECO:0000256" key="5">
    <source>
        <dbReference type="SAM" id="SignalP"/>
    </source>
</evidence>
<dbReference type="SUPFAM" id="SSF53807">
    <property type="entry name" value="Helical backbone' metal receptor"/>
    <property type="match status" value="1"/>
</dbReference>
<gene>
    <name evidence="6" type="ORF">JOC54_003025</name>
</gene>
<comment type="similarity">
    <text evidence="3">Belongs to the bacterial solute-binding protein 9 family.</text>
</comment>
<dbReference type="RefSeq" id="WP_204466926.1">
    <property type="nucleotide sequence ID" value="NZ_JAFBCV010000010.1"/>
</dbReference>
<dbReference type="InterPro" id="IPR050492">
    <property type="entry name" value="Bact_metal-bind_prot9"/>
</dbReference>
<dbReference type="PANTHER" id="PTHR42953">
    <property type="entry name" value="HIGH-AFFINITY ZINC UPTAKE SYSTEM PROTEIN ZNUA-RELATED"/>
    <property type="match status" value="1"/>
</dbReference>
<dbReference type="PRINTS" id="PR00691">
    <property type="entry name" value="ADHESINB"/>
</dbReference>
<keyword evidence="2 5" id="KW-0732">Signal</keyword>
<dbReference type="InterPro" id="IPR006127">
    <property type="entry name" value="ZnuA-like"/>
</dbReference>